<feature type="non-terminal residue" evidence="11">
    <location>
        <position position="1"/>
    </location>
</feature>
<keyword evidence="2 10" id="KW-0444">Lipid biosynthesis</keyword>
<dbReference type="InterPro" id="IPR030457">
    <property type="entry name" value="ELO_CS"/>
</dbReference>
<dbReference type="GO" id="GO:0042761">
    <property type="term" value="P:very long-chain fatty acid biosynthetic process"/>
    <property type="evidence" value="ECO:0007669"/>
    <property type="project" value="TreeGrafter"/>
</dbReference>
<comment type="similarity">
    <text evidence="10">Belongs to the ELO family.</text>
</comment>
<comment type="subcellular location">
    <subcellularLocation>
        <location evidence="1">Membrane</location>
        <topology evidence="1">Multi-pass membrane protein</topology>
    </subcellularLocation>
</comment>
<accession>A0A7R9Q1I7</accession>
<keyword evidence="5 10" id="KW-0276">Fatty acid metabolism</keyword>
<evidence type="ECO:0000256" key="5">
    <source>
        <dbReference type="ARBA" id="ARBA00022832"/>
    </source>
</evidence>
<dbReference type="PANTHER" id="PTHR11157:SF69">
    <property type="entry name" value="ELONGATION OF VERY LONG CHAIN FATTY ACIDS PROTEIN 7"/>
    <property type="match status" value="1"/>
</dbReference>
<reference evidence="11" key="1">
    <citation type="submission" date="2020-11" db="EMBL/GenBank/DDBJ databases">
        <authorList>
            <person name="Tran Van P."/>
        </authorList>
    </citation>
    <scope>NUCLEOTIDE SEQUENCE</scope>
</reference>
<keyword evidence="3 10" id="KW-0808">Transferase</keyword>
<evidence type="ECO:0000256" key="4">
    <source>
        <dbReference type="ARBA" id="ARBA00022692"/>
    </source>
</evidence>
<dbReference type="EMBL" id="OC860715">
    <property type="protein sequence ID" value="CAD7628829.1"/>
    <property type="molecule type" value="Genomic_DNA"/>
</dbReference>
<feature type="transmembrane region" description="Helical" evidence="10">
    <location>
        <begin position="30"/>
        <end position="49"/>
    </location>
</feature>
<keyword evidence="4 10" id="KW-0812">Transmembrane</keyword>
<dbReference type="GO" id="GO:0034625">
    <property type="term" value="P:fatty acid elongation, monounsaturated fatty acid"/>
    <property type="evidence" value="ECO:0007669"/>
    <property type="project" value="TreeGrafter"/>
</dbReference>
<evidence type="ECO:0000313" key="12">
    <source>
        <dbReference type="Proteomes" id="UP000759131"/>
    </source>
</evidence>
<evidence type="ECO:0000313" key="11">
    <source>
        <dbReference type="EMBL" id="CAD7628829.1"/>
    </source>
</evidence>
<dbReference type="Pfam" id="PF01151">
    <property type="entry name" value="ELO"/>
    <property type="match status" value="1"/>
</dbReference>
<name>A0A7R9Q1I7_9ACAR</name>
<feature type="transmembrane region" description="Helical" evidence="10">
    <location>
        <begin position="162"/>
        <end position="185"/>
    </location>
</feature>
<organism evidence="11">
    <name type="scientific">Medioppia subpectinata</name>
    <dbReference type="NCBI Taxonomy" id="1979941"/>
    <lineage>
        <taxon>Eukaryota</taxon>
        <taxon>Metazoa</taxon>
        <taxon>Ecdysozoa</taxon>
        <taxon>Arthropoda</taxon>
        <taxon>Chelicerata</taxon>
        <taxon>Arachnida</taxon>
        <taxon>Acari</taxon>
        <taxon>Acariformes</taxon>
        <taxon>Sarcoptiformes</taxon>
        <taxon>Oribatida</taxon>
        <taxon>Brachypylina</taxon>
        <taxon>Oppioidea</taxon>
        <taxon>Oppiidae</taxon>
        <taxon>Medioppia</taxon>
    </lineage>
</organism>
<protein>
    <recommendedName>
        <fullName evidence="10">Elongation of very long chain fatty acids protein</fullName>
        <ecNumber evidence="10">2.3.1.199</ecNumber>
    </recommendedName>
    <alternativeName>
        <fullName evidence="10">Very-long-chain 3-oxoacyl-CoA synthase</fullName>
    </alternativeName>
</protein>
<dbReference type="EC" id="2.3.1.199" evidence="10"/>
<feature type="transmembrane region" description="Helical" evidence="10">
    <location>
        <begin position="61"/>
        <end position="77"/>
    </location>
</feature>
<dbReference type="PANTHER" id="PTHR11157">
    <property type="entry name" value="FATTY ACID ACYL TRANSFERASE-RELATED"/>
    <property type="match status" value="1"/>
</dbReference>
<evidence type="ECO:0000256" key="1">
    <source>
        <dbReference type="ARBA" id="ARBA00004141"/>
    </source>
</evidence>
<dbReference type="PROSITE" id="PS01188">
    <property type="entry name" value="ELO"/>
    <property type="match status" value="1"/>
</dbReference>
<dbReference type="OrthoDB" id="10259681at2759"/>
<proteinExistence type="inferred from homology"/>
<dbReference type="GO" id="GO:0034626">
    <property type="term" value="P:fatty acid elongation, polyunsaturated fatty acid"/>
    <property type="evidence" value="ECO:0007669"/>
    <property type="project" value="TreeGrafter"/>
</dbReference>
<dbReference type="Proteomes" id="UP000759131">
    <property type="component" value="Unassembled WGS sequence"/>
</dbReference>
<keyword evidence="12" id="KW-1185">Reference proteome</keyword>
<evidence type="ECO:0000256" key="10">
    <source>
        <dbReference type="RuleBase" id="RU361115"/>
    </source>
</evidence>
<feature type="transmembrane region" description="Helical" evidence="10">
    <location>
        <begin position="137"/>
        <end position="156"/>
    </location>
</feature>
<keyword evidence="9 10" id="KW-0275">Fatty acid biosynthesis</keyword>
<evidence type="ECO:0000256" key="7">
    <source>
        <dbReference type="ARBA" id="ARBA00023098"/>
    </source>
</evidence>
<dbReference type="GO" id="GO:0009922">
    <property type="term" value="F:fatty acid elongase activity"/>
    <property type="evidence" value="ECO:0007669"/>
    <property type="project" value="UniProtKB-EC"/>
</dbReference>
<dbReference type="GO" id="GO:0030148">
    <property type="term" value="P:sphingolipid biosynthetic process"/>
    <property type="evidence" value="ECO:0007669"/>
    <property type="project" value="TreeGrafter"/>
</dbReference>
<gene>
    <name evidence="11" type="ORF">OSB1V03_LOCUS9248</name>
</gene>
<dbReference type="GO" id="GO:0019367">
    <property type="term" value="P:fatty acid elongation, saturated fatty acid"/>
    <property type="evidence" value="ECO:0007669"/>
    <property type="project" value="TreeGrafter"/>
</dbReference>
<feature type="transmembrane region" description="Helical" evidence="10">
    <location>
        <begin position="236"/>
        <end position="253"/>
    </location>
</feature>
<evidence type="ECO:0000256" key="9">
    <source>
        <dbReference type="ARBA" id="ARBA00023160"/>
    </source>
</evidence>
<evidence type="ECO:0000256" key="8">
    <source>
        <dbReference type="ARBA" id="ARBA00023136"/>
    </source>
</evidence>
<dbReference type="EMBL" id="CAJPIZ010006140">
    <property type="protein sequence ID" value="CAG2109259.1"/>
    <property type="molecule type" value="Genomic_DNA"/>
</dbReference>
<keyword evidence="7 10" id="KW-0443">Lipid metabolism</keyword>
<evidence type="ECO:0000256" key="6">
    <source>
        <dbReference type="ARBA" id="ARBA00022989"/>
    </source>
</evidence>
<sequence>MSYILWQYWIDETDDRIKHYPLFGGPPDKLMAIMLLWLLFVTKLGPKLMRNREPFVLRKPIMVYNFILVVINVYFVYKSVHWLEFGSKSLDPKLSAKYQWTDADIANVPDKMFYSYTKIFDLLDTVFFVLRKKFNQISFLHVYHHFMVPVMSYVVVKLGPQSVGIEVFCFLNSIVHTIMYSYYLLSAFGPWIQPYLWWKRYITRLQLIQFVLLIVYAIYCFLYGDTSGVSDGLKVVFYVQPFVFFYMFARFYIQSYSHKTCLNMFVGIHICHYISEHLLKSIFKLNQS</sequence>
<feature type="transmembrane region" description="Helical" evidence="10">
    <location>
        <begin position="205"/>
        <end position="224"/>
    </location>
</feature>
<keyword evidence="6 10" id="KW-1133">Transmembrane helix</keyword>
<dbReference type="AlphaFoldDB" id="A0A7R9Q1I7"/>
<evidence type="ECO:0000256" key="2">
    <source>
        <dbReference type="ARBA" id="ARBA00022516"/>
    </source>
</evidence>
<dbReference type="GO" id="GO:0005789">
    <property type="term" value="C:endoplasmic reticulum membrane"/>
    <property type="evidence" value="ECO:0007669"/>
    <property type="project" value="TreeGrafter"/>
</dbReference>
<evidence type="ECO:0000256" key="3">
    <source>
        <dbReference type="ARBA" id="ARBA00022679"/>
    </source>
</evidence>
<dbReference type="InterPro" id="IPR002076">
    <property type="entry name" value="ELO_fam"/>
</dbReference>
<comment type="catalytic activity">
    <reaction evidence="10">
        <text>a very-long-chain acyl-CoA + malonyl-CoA + H(+) = a very-long-chain 3-oxoacyl-CoA + CO2 + CoA</text>
        <dbReference type="Rhea" id="RHEA:32727"/>
        <dbReference type="ChEBI" id="CHEBI:15378"/>
        <dbReference type="ChEBI" id="CHEBI:16526"/>
        <dbReference type="ChEBI" id="CHEBI:57287"/>
        <dbReference type="ChEBI" id="CHEBI:57384"/>
        <dbReference type="ChEBI" id="CHEBI:90725"/>
        <dbReference type="ChEBI" id="CHEBI:90736"/>
        <dbReference type="EC" id="2.3.1.199"/>
    </reaction>
</comment>
<keyword evidence="8 10" id="KW-0472">Membrane</keyword>